<dbReference type="Gene3D" id="1.20.1250.20">
    <property type="entry name" value="MFS general substrate transporter like domains"/>
    <property type="match status" value="1"/>
</dbReference>
<dbReference type="GO" id="GO:0016020">
    <property type="term" value="C:membrane"/>
    <property type="evidence" value="ECO:0007669"/>
    <property type="project" value="UniProtKB-SubCell"/>
</dbReference>
<accession>A0AAN9T6G9</accession>
<dbReference type="PROSITE" id="PS50850">
    <property type="entry name" value="MFS"/>
    <property type="match status" value="1"/>
</dbReference>
<gene>
    <name evidence="7" type="ORF">V9T40_011230</name>
</gene>
<feature type="transmembrane region" description="Helical" evidence="5">
    <location>
        <begin position="239"/>
        <end position="266"/>
    </location>
</feature>
<evidence type="ECO:0000259" key="6">
    <source>
        <dbReference type="PROSITE" id="PS50850"/>
    </source>
</evidence>
<keyword evidence="8" id="KW-1185">Reference proteome</keyword>
<evidence type="ECO:0000256" key="5">
    <source>
        <dbReference type="SAM" id="Phobius"/>
    </source>
</evidence>
<feature type="transmembrane region" description="Helical" evidence="5">
    <location>
        <begin position="69"/>
        <end position="86"/>
    </location>
</feature>
<keyword evidence="4 5" id="KW-0472">Membrane</keyword>
<reference evidence="7 8" key="1">
    <citation type="submission" date="2024-03" db="EMBL/GenBank/DDBJ databases">
        <title>Adaptation during the transition from Ophiocordyceps entomopathogen to insect associate is accompanied by gene loss and intensified selection.</title>
        <authorList>
            <person name="Ward C.M."/>
            <person name="Onetto C.A."/>
            <person name="Borneman A.R."/>
        </authorList>
    </citation>
    <scope>NUCLEOTIDE SEQUENCE [LARGE SCALE GENOMIC DNA]</scope>
    <source>
        <strain evidence="7">AWRI1</strain>
        <tissue evidence="7">Single Adult Female</tissue>
    </source>
</reference>
<feature type="domain" description="Major facilitator superfamily (MFS) profile" evidence="6">
    <location>
        <begin position="1"/>
        <end position="430"/>
    </location>
</feature>
<dbReference type="InterPro" id="IPR036259">
    <property type="entry name" value="MFS_trans_sf"/>
</dbReference>
<evidence type="ECO:0000313" key="8">
    <source>
        <dbReference type="Proteomes" id="UP001367676"/>
    </source>
</evidence>
<keyword evidence="2 5" id="KW-0812">Transmembrane</keyword>
<dbReference type="PANTHER" id="PTHR48021">
    <property type="match status" value="1"/>
</dbReference>
<comment type="subcellular location">
    <subcellularLocation>
        <location evidence="1">Membrane</location>
        <topology evidence="1">Multi-pass membrane protein</topology>
    </subcellularLocation>
</comment>
<feature type="transmembrane region" description="Helical" evidence="5">
    <location>
        <begin position="92"/>
        <end position="114"/>
    </location>
</feature>
<evidence type="ECO:0000256" key="2">
    <source>
        <dbReference type="ARBA" id="ARBA00022692"/>
    </source>
</evidence>
<keyword evidence="3 5" id="KW-1133">Transmembrane helix</keyword>
<sequence length="449" mass="51117">MIAAFTVSFLYGCKCGWILANIQTFLSDSSPIQATHDDISWMTSISFTSSIFAVILCLKIGDRFSHRQILTCIDAFYVIVWTLILFTSSIRIIIICFFLYGIASGLQYIIMCAYIGEITDPQNREVLGLTIYLAGGIGTEVEYLLSYLNSYYLLALFPLLISIFGLFISHWMVDSPYYLVSQDESDVALKHLAYLNDKNEEEECLEELQDVREYVDEHRNIWSVKNNLAIMFMPANLKLLLILILVNGLSHMSGSTLVSMTGSFLLKDFTSSVDGDQFTNVFNLLRIGMDFCTFYTVKKFDRRTLFLVGYPAVGLLHLICGLCYYVESENGNSIDWLAQVIAFLLIIFAIVSSQTYHIALGILKLEIFPHKFKEFYSSLLLCTCDWFIFAVNRSYFSLEPVFGNAFLMTVFGIVHFATAAIIYFYINDTKNKTLLQIRTEINSEFCSSD</sequence>
<evidence type="ECO:0000313" key="7">
    <source>
        <dbReference type="EMBL" id="KAK7574039.1"/>
    </source>
</evidence>
<protein>
    <recommendedName>
        <fullName evidence="6">Major facilitator superfamily (MFS) profile domain-containing protein</fullName>
    </recommendedName>
</protein>
<dbReference type="GO" id="GO:0022857">
    <property type="term" value="F:transmembrane transporter activity"/>
    <property type="evidence" value="ECO:0007669"/>
    <property type="project" value="InterPro"/>
</dbReference>
<evidence type="ECO:0000256" key="1">
    <source>
        <dbReference type="ARBA" id="ARBA00004141"/>
    </source>
</evidence>
<dbReference type="SUPFAM" id="SSF103473">
    <property type="entry name" value="MFS general substrate transporter"/>
    <property type="match status" value="1"/>
</dbReference>
<dbReference type="Pfam" id="PF00083">
    <property type="entry name" value="Sugar_tr"/>
    <property type="match status" value="1"/>
</dbReference>
<dbReference type="InterPro" id="IPR020846">
    <property type="entry name" value="MFS_dom"/>
</dbReference>
<dbReference type="InterPro" id="IPR005828">
    <property type="entry name" value="MFS_sugar_transport-like"/>
</dbReference>
<proteinExistence type="predicted"/>
<dbReference type="InterPro" id="IPR005829">
    <property type="entry name" value="Sugar_transporter_CS"/>
</dbReference>
<organism evidence="7 8">
    <name type="scientific">Parthenolecanium corni</name>
    <dbReference type="NCBI Taxonomy" id="536013"/>
    <lineage>
        <taxon>Eukaryota</taxon>
        <taxon>Metazoa</taxon>
        <taxon>Ecdysozoa</taxon>
        <taxon>Arthropoda</taxon>
        <taxon>Hexapoda</taxon>
        <taxon>Insecta</taxon>
        <taxon>Pterygota</taxon>
        <taxon>Neoptera</taxon>
        <taxon>Paraneoptera</taxon>
        <taxon>Hemiptera</taxon>
        <taxon>Sternorrhyncha</taxon>
        <taxon>Coccoidea</taxon>
        <taxon>Coccidae</taxon>
        <taxon>Parthenolecanium</taxon>
    </lineage>
</organism>
<evidence type="ECO:0000256" key="3">
    <source>
        <dbReference type="ARBA" id="ARBA00022989"/>
    </source>
</evidence>
<dbReference type="AlphaFoldDB" id="A0AAN9T6G9"/>
<dbReference type="PROSITE" id="PS00217">
    <property type="entry name" value="SUGAR_TRANSPORT_2"/>
    <property type="match status" value="1"/>
</dbReference>
<dbReference type="PANTHER" id="PTHR48021:SF46">
    <property type="entry name" value="MAJOR FACILITATOR SUPERFAMILY (MFS) PROFILE DOMAIN-CONTAINING PROTEIN"/>
    <property type="match status" value="1"/>
</dbReference>
<feature type="transmembrane region" description="Helical" evidence="5">
    <location>
        <begin position="336"/>
        <end position="363"/>
    </location>
</feature>
<feature type="transmembrane region" description="Helical" evidence="5">
    <location>
        <begin position="401"/>
        <end position="426"/>
    </location>
</feature>
<dbReference type="InterPro" id="IPR050549">
    <property type="entry name" value="MFS_Trehalose_Transporter"/>
</dbReference>
<dbReference type="Proteomes" id="UP001367676">
    <property type="component" value="Unassembled WGS sequence"/>
</dbReference>
<feature type="transmembrane region" description="Helical" evidence="5">
    <location>
        <begin position="375"/>
        <end position="395"/>
    </location>
</feature>
<feature type="transmembrane region" description="Helical" evidence="5">
    <location>
        <begin position="304"/>
        <end position="324"/>
    </location>
</feature>
<name>A0AAN9T6G9_9HEMI</name>
<dbReference type="EMBL" id="JBBCAQ010000037">
    <property type="protein sequence ID" value="KAK7574039.1"/>
    <property type="molecule type" value="Genomic_DNA"/>
</dbReference>
<comment type="caution">
    <text evidence="7">The sequence shown here is derived from an EMBL/GenBank/DDBJ whole genome shotgun (WGS) entry which is preliminary data.</text>
</comment>
<evidence type="ECO:0000256" key="4">
    <source>
        <dbReference type="ARBA" id="ARBA00023136"/>
    </source>
</evidence>
<feature type="transmembrane region" description="Helical" evidence="5">
    <location>
        <begin position="151"/>
        <end position="173"/>
    </location>
</feature>
<feature type="transmembrane region" description="Helical" evidence="5">
    <location>
        <begin position="39"/>
        <end position="57"/>
    </location>
</feature>